<evidence type="ECO:0000313" key="1">
    <source>
        <dbReference type="EMBL" id="KAJ8009839.1"/>
    </source>
</evidence>
<name>A0ACC2H1G9_DALPE</name>
<gene>
    <name evidence="1" type="ORF">DPEC_G00068360</name>
</gene>
<reference evidence="1" key="1">
    <citation type="submission" date="2021-05" db="EMBL/GenBank/DDBJ databases">
        <authorList>
            <person name="Pan Q."/>
            <person name="Jouanno E."/>
            <person name="Zahm M."/>
            <person name="Klopp C."/>
            <person name="Cabau C."/>
            <person name="Louis A."/>
            <person name="Berthelot C."/>
            <person name="Parey E."/>
            <person name="Roest Crollius H."/>
            <person name="Montfort J."/>
            <person name="Robinson-Rechavi M."/>
            <person name="Bouchez O."/>
            <person name="Lampietro C."/>
            <person name="Lopez Roques C."/>
            <person name="Donnadieu C."/>
            <person name="Postlethwait J."/>
            <person name="Bobe J."/>
            <person name="Dillon D."/>
            <person name="Chandos A."/>
            <person name="von Hippel F."/>
            <person name="Guiguen Y."/>
        </authorList>
    </citation>
    <scope>NUCLEOTIDE SEQUENCE</scope>
    <source>
        <strain evidence="1">YG-Jan2019</strain>
    </source>
</reference>
<dbReference type="Proteomes" id="UP001157502">
    <property type="component" value="Chromosome 6"/>
</dbReference>
<comment type="caution">
    <text evidence="1">The sequence shown here is derived from an EMBL/GenBank/DDBJ whole genome shotgun (WGS) entry which is preliminary data.</text>
</comment>
<evidence type="ECO:0000313" key="2">
    <source>
        <dbReference type="Proteomes" id="UP001157502"/>
    </source>
</evidence>
<dbReference type="EMBL" id="CM055733">
    <property type="protein sequence ID" value="KAJ8009839.1"/>
    <property type="molecule type" value="Genomic_DNA"/>
</dbReference>
<keyword evidence="2" id="KW-1185">Reference proteome</keyword>
<sequence>MTPARLPGIHAGARFSRAGHASQSTQLDPVKGGISIAKEPACSRCLITESESRRTRSTADRITVENKDDRIAAAKAAQMSGIAESRDHPAWQVRLHGQRRLRSRQPASHIVCDWATSRRVSPCITRQAEAMVGRCHFVLT</sequence>
<accession>A0ACC2H1G9</accession>
<organism evidence="1 2">
    <name type="scientific">Dallia pectoralis</name>
    <name type="common">Alaska blackfish</name>
    <dbReference type="NCBI Taxonomy" id="75939"/>
    <lineage>
        <taxon>Eukaryota</taxon>
        <taxon>Metazoa</taxon>
        <taxon>Chordata</taxon>
        <taxon>Craniata</taxon>
        <taxon>Vertebrata</taxon>
        <taxon>Euteleostomi</taxon>
        <taxon>Actinopterygii</taxon>
        <taxon>Neopterygii</taxon>
        <taxon>Teleostei</taxon>
        <taxon>Protacanthopterygii</taxon>
        <taxon>Esociformes</taxon>
        <taxon>Umbridae</taxon>
        <taxon>Dallia</taxon>
    </lineage>
</organism>
<protein>
    <submittedName>
        <fullName evidence="1">Uncharacterized protein</fullName>
    </submittedName>
</protein>
<proteinExistence type="predicted"/>